<protein>
    <recommendedName>
        <fullName evidence="3">Esterase</fullName>
    </recommendedName>
</protein>
<dbReference type="EMBL" id="CP016181">
    <property type="protein sequence ID" value="AWY01131.1"/>
    <property type="molecule type" value="Genomic_DNA"/>
</dbReference>
<reference evidence="1 2" key="1">
    <citation type="submission" date="2016-06" db="EMBL/GenBank/DDBJ databases">
        <title>The sequenced genome of the ice-adhering bacterium Marinomonas primoryensis, from Antarctica.</title>
        <authorList>
            <person name="Graham L."/>
            <person name="Vance T.D.R."/>
            <person name="Davies P.L."/>
        </authorList>
    </citation>
    <scope>NUCLEOTIDE SEQUENCE [LARGE SCALE GENOMIC DNA]</scope>
    <source>
        <strain evidence="1 2">AceL</strain>
    </source>
</reference>
<dbReference type="InterPro" id="IPR029058">
    <property type="entry name" value="AB_hydrolase_fold"/>
</dbReference>
<dbReference type="PANTHER" id="PTHR35602:SF2">
    <property type="entry name" value="UPF0227 PROTEIN YCFP"/>
    <property type="match status" value="1"/>
</dbReference>
<evidence type="ECO:0008006" key="3">
    <source>
        <dbReference type="Google" id="ProtNLM"/>
    </source>
</evidence>
<dbReference type="Gene3D" id="3.40.50.1820">
    <property type="entry name" value="alpha/beta hydrolase"/>
    <property type="match status" value="1"/>
</dbReference>
<evidence type="ECO:0000313" key="1">
    <source>
        <dbReference type="EMBL" id="AWY01131.1"/>
    </source>
</evidence>
<dbReference type="Pfam" id="PF05728">
    <property type="entry name" value="UPF0227"/>
    <property type="match status" value="1"/>
</dbReference>
<dbReference type="Proteomes" id="UP000249898">
    <property type="component" value="Chromosome"/>
</dbReference>
<organism evidence="1 2">
    <name type="scientific">Marinomonas primoryensis</name>
    <dbReference type="NCBI Taxonomy" id="178399"/>
    <lineage>
        <taxon>Bacteria</taxon>
        <taxon>Pseudomonadati</taxon>
        <taxon>Pseudomonadota</taxon>
        <taxon>Gammaproteobacteria</taxon>
        <taxon>Oceanospirillales</taxon>
        <taxon>Oceanospirillaceae</taxon>
        <taxon>Marinomonas</taxon>
    </lineage>
</organism>
<gene>
    <name evidence="1" type="ORF">A8139_14965</name>
</gene>
<proteinExistence type="predicted"/>
<sequence length="158" mass="17162">MSQLAQVVGLDLDYSQGAEHVTKLAMQFAEQEQVGLIVGCSLGGWLSAQVGAKLGLPFVALNPSTQPGQTLSRYIGEGETFNGKPFHMSEGVVASYPDIELSGKGLALLQKGDDVLDAQASYELLKGHYETHLFAGGCHRFDRLENHLALIKKWYQLV</sequence>
<accession>A0A2Z4PUB3</accession>
<dbReference type="InterPro" id="IPR008886">
    <property type="entry name" value="UPF0227/Esterase_YqiA"/>
</dbReference>
<dbReference type="SUPFAM" id="SSF53474">
    <property type="entry name" value="alpha/beta-Hydrolases"/>
    <property type="match status" value="1"/>
</dbReference>
<evidence type="ECO:0000313" key="2">
    <source>
        <dbReference type="Proteomes" id="UP000249898"/>
    </source>
</evidence>
<dbReference type="PANTHER" id="PTHR35602">
    <property type="entry name" value="ESTERASE YQIA-RELATED"/>
    <property type="match status" value="1"/>
</dbReference>
<dbReference type="AlphaFoldDB" id="A0A2Z4PUB3"/>
<name>A0A2Z4PUB3_9GAMM</name>